<comment type="similarity">
    <text evidence="3">Belongs to the bacterial microcompartments protein family.</text>
</comment>
<reference evidence="5 6" key="1">
    <citation type="submission" date="2016-09" db="EMBL/GenBank/DDBJ databases">
        <authorList>
            <person name="Capua I."/>
            <person name="De Benedictis P."/>
            <person name="Joannis T."/>
            <person name="Lombin L.H."/>
            <person name="Cattoli G."/>
        </authorList>
    </citation>
    <scope>NUCLEOTIDE SEQUENCE [LARGE SCALE GENOMIC DNA]</scope>
    <source>
        <strain evidence="5 6">GluBS11</strain>
    </source>
</reference>
<evidence type="ECO:0000313" key="5">
    <source>
        <dbReference type="EMBL" id="SCP96650.1"/>
    </source>
</evidence>
<dbReference type="OrthoDB" id="9812608at2"/>
<dbReference type="InterPro" id="IPR037233">
    <property type="entry name" value="CcmK-like_sf"/>
</dbReference>
<dbReference type="InterPro" id="IPR000249">
    <property type="entry name" value="BMC_dom"/>
</dbReference>
<gene>
    <name evidence="5" type="ORF">SAMN05421730_1005148</name>
</gene>
<dbReference type="PANTHER" id="PTHR33941">
    <property type="entry name" value="PROPANEDIOL UTILIZATION PROTEIN PDUA"/>
    <property type="match status" value="1"/>
</dbReference>
<sequence>MHEAVGLLEVFGLVAAFVASDAACKAANVRIESLDKNKPANADALPVPLIMVVKMRGSIADVNAGMEAAEAAANKLTGVVTKHIIAAPTSDTEKMLRISAL</sequence>
<dbReference type="RefSeq" id="WP_091232032.1">
    <property type="nucleotide sequence ID" value="NZ_FMKA01000005.1"/>
</dbReference>
<evidence type="ECO:0000259" key="4">
    <source>
        <dbReference type="PROSITE" id="PS51930"/>
    </source>
</evidence>
<dbReference type="STRING" id="1619234.SAMN05421730_1005148"/>
<organism evidence="5 6">
    <name type="scientific">Anaerobium acetethylicum</name>
    <dbReference type="NCBI Taxonomy" id="1619234"/>
    <lineage>
        <taxon>Bacteria</taxon>
        <taxon>Bacillati</taxon>
        <taxon>Bacillota</taxon>
        <taxon>Clostridia</taxon>
        <taxon>Lachnospirales</taxon>
        <taxon>Lachnospiraceae</taxon>
        <taxon>Anaerobium</taxon>
    </lineage>
</organism>
<dbReference type="Gene3D" id="3.30.70.1710">
    <property type="match status" value="1"/>
</dbReference>
<proteinExistence type="inferred from homology"/>
<dbReference type="SMART" id="SM00877">
    <property type="entry name" value="BMC"/>
    <property type="match status" value="1"/>
</dbReference>
<dbReference type="AlphaFoldDB" id="A0A1D3TS58"/>
<dbReference type="EMBL" id="FMKA01000005">
    <property type="protein sequence ID" value="SCP96650.1"/>
    <property type="molecule type" value="Genomic_DNA"/>
</dbReference>
<comment type="subcellular location">
    <subcellularLocation>
        <location evidence="1">Bacterial microcompartment</location>
    </subcellularLocation>
</comment>
<evidence type="ECO:0000256" key="3">
    <source>
        <dbReference type="PROSITE-ProRule" id="PRU01278"/>
    </source>
</evidence>
<dbReference type="GO" id="GO:0031469">
    <property type="term" value="C:bacterial microcompartment"/>
    <property type="evidence" value="ECO:0007669"/>
    <property type="project" value="UniProtKB-SubCell"/>
</dbReference>
<dbReference type="InterPro" id="IPR050575">
    <property type="entry name" value="BMC_shell"/>
</dbReference>
<evidence type="ECO:0000256" key="1">
    <source>
        <dbReference type="ARBA" id="ARBA00024322"/>
    </source>
</evidence>
<dbReference type="CDD" id="cd07045">
    <property type="entry name" value="BMC_CcmK_like"/>
    <property type="match status" value="1"/>
</dbReference>
<keyword evidence="6" id="KW-1185">Reference proteome</keyword>
<name>A0A1D3TS58_9FIRM</name>
<protein>
    <submittedName>
        <fullName evidence="5">BMC domain-containing protein</fullName>
    </submittedName>
</protein>
<dbReference type="Pfam" id="PF00936">
    <property type="entry name" value="BMC"/>
    <property type="match status" value="1"/>
</dbReference>
<dbReference type="PROSITE" id="PS51930">
    <property type="entry name" value="BMC_2"/>
    <property type="match status" value="1"/>
</dbReference>
<dbReference type="Proteomes" id="UP000199315">
    <property type="component" value="Unassembled WGS sequence"/>
</dbReference>
<dbReference type="PANTHER" id="PTHR33941:SF11">
    <property type="entry name" value="BACTERIAL MICROCOMPARTMENT SHELL PROTEIN PDUJ"/>
    <property type="match status" value="1"/>
</dbReference>
<keyword evidence="2" id="KW-1283">Bacterial microcompartment</keyword>
<evidence type="ECO:0000256" key="2">
    <source>
        <dbReference type="ARBA" id="ARBA00024446"/>
    </source>
</evidence>
<accession>A0A1D3TS58</accession>
<feature type="domain" description="BMC" evidence="4">
    <location>
        <begin position="4"/>
        <end position="97"/>
    </location>
</feature>
<evidence type="ECO:0000313" key="6">
    <source>
        <dbReference type="Proteomes" id="UP000199315"/>
    </source>
</evidence>
<dbReference type="InterPro" id="IPR044872">
    <property type="entry name" value="CcmK/CsoS1_BMC"/>
</dbReference>
<dbReference type="SUPFAM" id="SSF143414">
    <property type="entry name" value="CcmK-like"/>
    <property type="match status" value="1"/>
</dbReference>